<dbReference type="AlphaFoldDB" id="A2SLQ2"/>
<dbReference type="RefSeq" id="WP_011831111.1">
    <property type="nucleotide sequence ID" value="NC_008825.1"/>
</dbReference>
<proteinExistence type="predicted"/>
<dbReference type="Proteomes" id="UP000000366">
    <property type="component" value="Chromosome"/>
</dbReference>
<organism evidence="2 3">
    <name type="scientific">Methylibium petroleiphilum (strain ATCC BAA-1232 / LMG 22953 / PM1)</name>
    <dbReference type="NCBI Taxonomy" id="420662"/>
    <lineage>
        <taxon>Bacteria</taxon>
        <taxon>Pseudomonadati</taxon>
        <taxon>Pseudomonadota</taxon>
        <taxon>Betaproteobacteria</taxon>
        <taxon>Burkholderiales</taxon>
        <taxon>Sphaerotilaceae</taxon>
        <taxon>Methylibium</taxon>
    </lineage>
</organism>
<feature type="chain" id="PRO_5002646291" description="Lipoprotein" evidence="1">
    <location>
        <begin position="22"/>
        <end position="348"/>
    </location>
</feature>
<evidence type="ECO:0000313" key="3">
    <source>
        <dbReference type="Proteomes" id="UP000000366"/>
    </source>
</evidence>
<keyword evidence="1" id="KW-0732">Signal</keyword>
<keyword evidence="3" id="KW-1185">Reference proteome</keyword>
<dbReference type="STRING" id="420662.Mpe_A3538"/>
<protein>
    <recommendedName>
        <fullName evidence="4">Lipoprotein</fullName>
    </recommendedName>
</protein>
<dbReference type="eggNOG" id="ENOG502ZB1G">
    <property type="taxonomic scope" value="Bacteria"/>
</dbReference>
<reference evidence="2 3" key="1">
    <citation type="journal article" date="2007" name="J. Bacteriol.">
        <title>Whole-genome analysis of the methyl tert-butyl ether-degrading beta-proteobacterium Methylibium petroleiphilum PM1.</title>
        <authorList>
            <person name="Kane S.R."/>
            <person name="Chakicherla A.Y."/>
            <person name="Chain P.S.G."/>
            <person name="Schmidt R."/>
            <person name="Shin M.W."/>
            <person name="Legler T.C."/>
            <person name="Scow K.M."/>
            <person name="Larimer F.W."/>
            <person name="Lucas S.M."/>
            <person name="Richardson P.M."/>
            <person name="Hristova K.R."/>
        </authorList>
    </citation>
    <scope>NUCLEOTIDE SEQUENCE [LARGE SCALE GENOMIC DNA]</scope>
    <source>
        <strain evidence="3">ATCC BAA-1232 / LMG 22953 / PM1</strain>
    </source>
</reference>
<dbReference type="EMBL" id="CP000555">
    <property type="protein sequence ID" value="ABM96491.1"/>
    <property type="molecule type" value="Genomic_DNA"/>
</dbReference>
<evidence type="ECO:0008006" key="4">
    <source>
        <dbReference type="Google" id="ProtNLM"/>
    </source>
</evidence>
<feature type="signal peptide" evidence="1">
    <location>
        <begin position="1"/>
        <end position="21"/>
    </location>
</feature>
<evidence type="ECO:0000313" key="2">
    <source>
        <dbReference type="EMBL" id="ABM96491.1"/>
    </source>
</evidence>
<gene>
    <name evidence="2" type="ordered locus">Mpe_A3538</name>
</gene>
<name>A2SLQ2_METPP</name>
<sequence length="348" mass="38501">MRRRFAAAVAAVGLLCAAALAQDGAATAPATPPEHVRTPDQTFLTFPEWYLVHSPAEYAAYLSRSGHPSSFPLFSHIGQFWQSYAGVSREIEKYPFNGGYHLMVMVIGVSTTVEYGLKGLYERTIGRLAEALRSDESVPEEQFAARYAQAYVDFIRVEPWYQFDFWQELRSLWSAVPTGGPNLVRRWERRFALTSELLVKEGYARLIKLGTQSLYDAPKPVTAVLLSAAPQADSQHPDYQPLAAADAGTPVLATVPRYEAFTAYSTWLAEQGIDFRQIAGNDGEVVVSVLVPANWSAASVRTLFEQPVLTQPGRKRVVFAVPVARLAAELRRAQASAGQVVVEHVYDF</sequence>
<evidence type="ECO:0000256" key="1">
    <source>
        <dbReference type="SAM" id="SignalP"/>
    </source>
</evidence>
<dbReference type="KEGG" id="mpt:Mpe_A3538"/>
<dbReference type="HOGENOM" id="CLU_775833_0_0_4"/>
<accession>A2SLQ2</accession>